<evidence type="ECO:0000256" key="4">
    <source>
        <dbReference type="ARBA" id="ARBA00022729"/>
    </source>
</evidence>
<feature type="domain" description="Sushi" evidence="14">
    <location>
        <begin position="242"/>
        <end position="301"/>
    </location>
</feature>
<evidence type="ECO:0000256" key="1">
    <source>
        <dbReference type="ARBA" id="ARBA00004167"/>
    </source>
</evidence>
<dbReference type="Gene3D" id="2.10.70.10">
    <property type="entry name" value="Complement Module, domain 1"/>
    <property type="match status" value="4"/>
</dbReference>
<dbReference type="GO" id="GO:0007338">
    <property type="term" value="P:single fertilization"/>
    <property type="evidence" value="ECO:0007669"/>
    <property type="project" value="UniProtKB-KW"/>
</dbReference>
<keyword evidence="5" id="KW-0677">Repeat</keyword>
<dbReference type="Pfam" id="PF00084">
    <property type="entry name" value="Sushi"/>
    <property type="match status" value="4"/>
</dbReference>
<comment type="function">
    <text evidence="11">May be involved in the fusion of the spermatozoa with the oocyte during fertilization.</text>
</comment>
<dbReference type="PANTHER" id="PTHR19325:SF521">
    <property type="entry name" value="MEMBRANE COFACTOR PROTEIN"/>
    <property type="match status" value="1"/>
</dbReference>
<reference evidence="15" key="1">
    <citation type="submission" date="2025-08" db="UniProtKB">
        <authorList>
            <consortium name="Ensembl"/>
        </authorList>
    </citation>
    <scope>IDENTIFICATION</scope>
</reference>
<evidence type="ECO:0000256" key="10">
    <source>
        <dbReference type="ARBA" id="ARBA00047055"/>
    </source>
</evidence>
<keyword evidence="13" id="KW-0812">Transmembrane</keyword>
<evidence type="ECO:0000256" key="6">
    <source>
        <dbReference type="ARBA" id="ARBA00023136"/>
    </source>
</evidence>
<organism evidence="15 16">
    <name type="scientific">Spermophilus dauricus</name>
    <name type="common">Daurian ground squirrel</name>
    <dbReference type="NCBI Taxonomy" id="99837"/>
    <lineage>
        <taxon>Eukaryota</taxon>
        <taxon>Metazoa</taxon>
        <taxon>Chordata</taxon>
        <taxon>Craniata</taxon>
        <taxon>Vertebrata</taxon>
        <taxon>Euteleostomi</taxon>
        <taxon>Mammalia</taxon>
        <taxon>Eutheria</taxon>
        <taxon>Euarchontoglires</taxon>
        <taxon>Glires</taxon>
        <taxon>Rodentia</taxon>
        <taxon>Sciuromorpha</taxon>
        <taxon>Sciuridae</taxon>
        <taxon>Xerinae</taxon>
        <taxon>Marmotini</taxon>
        <taxon>Spermophilus</taxon>
    </lineage>
</organism>
<feature type="transmembrane region" description="Helical" evidence="13">
    <location>
        <begin position="23"/>
        <end position="43"/>
    </location>
</feature>
<keyword evidence="16" id="KW-1185">Reference proteome</keyword>
<keyword evidence="13" id="KW-1133">Transmembrane helix</keyword>
<dbReference type="InterPro" id="IPR035976">
    <property type="entry name" value="Sushi/SCR/CCP_sf"/>
</dbReference>
<evidence type="ECO:0000313" key="16">
    <source>
        <dbReference type="Proteomes" id="UP000694422"/>
    </source>
</evidence>
<dbReference type="CDD" id="cd00033">
    <property type="entry name" value="CCP"/>
    <property type="match status" value="4"/>
</dbReference>
<feature type="domain" description="Sushi" evidence="14">
    <location>
        <begin position="113"/>
        <end position="175"/>
    </location>
</feature>
<dbReference type="GO" id="GO:0016020">
    <property type="term" value="C:membrane"/>
    <property type="evidence" value="ECO:0007669"/>
    <property type="project" value="UniProtKB-SubCell"/>
</dbReference>
<name>A0A8C9PQW2_SPEDA</name>
<comment type="subunit">
    <text evidence="10">Interacts with C3b. Interacts with C4b. Interacts with moesin/MSN.</text>
</comment>
<evidence type="ECO:0000256" key="11">
    <source>
        <dbReference type="ARBA" id="ARBA00060230"/>
    </source>
</evidence>
<keyword evidence="6 13" id="KW-0472">Membrane</keyword>
<evidence type="ECO:0000256" key="7">
    <source>
        <dbReference type="ARBA" id="ARBA00023157"/>
    </source>
</evidence>
<evidence type="ECO:0000256" key="8">
    <source>
        <dbReference type="ARBA" id="ARBA00023180"/>
    </source>
</evidence>
<dbReference type="InterPro" id="IPR000436">
    <property type="entry name" value="Sushi_SCR_CCP_dom"/>
</dbReference>
<dbReference type="FunFam" id="2.10.70.10:FF:000014">
    <property type="entry name" value="Membrane cofactor protein"/>
    <property type="match status" value="1"/>
</dbReference>
<dbReference type="Ensembl" id="ENSSDAT00000012280.1">
    <property type="protein sequence ID" value="ENSSDAP00000010833.1"/>
    <property type="gene ID" value="ENSSDAG00000009786.1"/>
</dbReference>
<dbReference type="AlphaFoldDB" id="A0A8C9PQW2"/>
<keyword evidence="3 12" id="KW-0768">Sushi</keyword>
<evidence type="ECO:0000256" key="2">
    <source>
        <dbReference type="ARBA" id="ARBA00017517"/>
    </source>
</evidence>
<dbReference type="Proteomes" id="UP000694422">
    <property type="component" value="Unplaced"/>
</dbReference>
<keyword evidence="9" id="KW-0278">Fertilization</keyword>
<keyword evidence="8" id="KW-0325">Glycoprotein</keyword>
<dbReference type="FunFam" id="2.10.70.10:FF:000055">
    <property type="entry name" value="Complement decay-accelerating factor, GPI-anchored"/>
    <property type="match status" value="1"/>
</dbReference>
<evidence type="ECO:0000256" key="9">
    <source>
        <dbReference type="ARBA" id="ARBA00023279"/>
    </source>
</evidence>
<feature type="disulfide bond" evidence="12">
    <location>
        <begin position="272"/>
        <end position="299"/>
    </location>
</feature>
<keyword evidence="4" id="KW-0732">Signal</keyword>
<keyword evidence="7 12" id="KW-1015">Disulfide bond</keyword>
<protein>
    <recommendedName>
        <fullName evidence="2">Membrane cofactor protein</fullName>
    </recommendedName>
</protein>
<dbReference type="SUPFAM" id="SSF57535">
    <property type="entry name" value="Complement control module/SCR domain"/>
    <property type="match status" value="4"/>
</dbReference>
<evidence type="ECO:0000256" key="3">
    <source>
        <dbReference type="ARBA" id="ARBA00022659"/>
    </source>
</evidence>
<dbReference type="FunFam" id="2.10.70.10:FF:000042">
    <property type="entry name" value="Membrane cofactor protein"/>
    <property type="match status" value="1"/>
</dbReference>
<evidence type="ECO:0000256" key="13">
    <source>
        <dbReference type="SAM" id="Phobius"/>
    </source>
</evidence>
<evidence type="ECO:0000256" key="12">
    <source>
        <dbReference type="PROSITE-ProRule" id="PRU00302"/>
    </source>
</evidence>
<evidence type="ECO:0000256" key="5">
    <source>
        <dbReference type="ARBA" id="ARBA00022737"/>
    </source>
</evidence>
<dbReference type="PANTHER" id="PTHR19325">
    <property type="entry name" value="COMPLEMENT COMPONENT-RELATED SUSHI DOMAIN-CONTAINING"/>
    <property type="match status" value="1"/>
</dbReference>
<sequence>LCCSVCTIAIQMSPRELIPCSSVATLLFFQKFCFLLVALVFLLSTTSSEACGEPPTFETMQLTGQSKPLYEVGEQVHYECKPGYKRNPSFATSSTCGADGTWSSLSNAACSKKSCPVLPDPVNGQVNVLNGSFEFGTYVEFVCNEGFYLIGKQFLRCKLKGLNVVWSGDLPQCEKILCEPPAQIENGKYTPEEKEVFEYHEVATYMCNPNPGSDKFSLIGQSQIHCSGHGQWSSDPPQCKVVKCSYPVIENGRQISGFGSKYYYNAMITFECLKGFYLHGSDLVVCGRNSAWEPPIPTCSTEASPTNTKQPSNAESADLDEWILALIFITLCLQSRKKRKTEPTTPTEQWFPQTGFQVFWNSIKIISSKIVILINKIVMLINATLTSKLTFSCGLNILIIL</sequence>
<accession>A0A8C9PQW2</accession>
<evidence type="ECO:0000259" key="14">
    <source>
        <dbReference type="PROSITE" id="PS50923"/>
    </source>
</evidence>
<proteinExistence type="predicted"/>
<comment type="subcellular location">
    <subcellularLocation>
        <location evidence="1">Membrane</location>
        <topology evidence="1">Single-pass membrane protein</topology>
    </subcellularLocation>
</comment>
<reference evidence="15" key="2">
    <citation type="submission" date="2025-09" db="UniProtKB">
        <authorList>
            <consortium name="Ensembl"/>
        </authorList>
    </citation>
    <scope>IDENTIFICATION</scope>
</reference>
<dbReference type="InterPro" id="IPR050350">
    <property type="entry name" value="Compl-Cell_Adhes-Reg"/>
</dbReference>
<dbReference type="PROSITE" id="PS50923">
    <property type="entry name" value="SUSHI"/>
    <property type="match status" value="4"/>
</dbReference>
<comment type="caution">
    <text evidence="12">Lacks conserved residue(s) required for the propagation of feature annotation.</text>
</comment>
<dbReference type="SMART" id="SM00032">
    <property type="entry name" value="CCP"/>
    <property type="match status" value="4"/>
</dbReference>
<feature type="domain" description="Sushi" evidence="14">
    <location>
        <begin position="176"/>
        <end position="241"/>
    </location>
</feature>
<evidence type="ECO:0000313" key="15">
    <source>
        <dbReference type="Ensembl" id="ENSSDAP00000010833.1"/>
    </source>
</evidence>
<feature type="domain" description="Sushi" evidence="14">
    <location>
        <begin position="49"/>
        <end position="112"/>
    </location>
</feature>